<comment type="caution">
    <text evidence="1">The sequence shown here is derived from an EMBL/GenBank/DDBJ whole genome shotgun (WGS) entry which is preliminary data.</text>
</comment>
<dbReference type="EMBL" id="RDQH01000338">
    <property type="protein sequence ID" value="RXH82373.1"/>
    <property type="molecule type" value="Genomic_DNA"/>
</dbReference>
<reference evidence="1 2" key="1">
    <citation type="submission" date="2018-10" db="EMBL/GenBank/DDBJ databases">
        <title>A high-quality apple genome assembly.</title>
        <authorList>
            <person name="Hu J."/>
        </authorList>
    </citation>
    <scope>NUCLEOTIDE SEQUENCE [LARGE SCALE GENOMIC DNA]</scope>
    <source>
        <strain evidence="2">cv. HFTH1</strain>
        <tissue evidence="1">Young leaf</tissue>
    </source>
</reference>
<organism evidence="1 2">
    <name type="scientific">Malus domestica</name>
    <name type="common">Apple</name>
    <name type="synonym">Pyrus malus</name>
    <dbReference type="NCBI Taxonomy" id="3750"/>
    <lineage>
        <taxon>Eukaryota</taxon>
        <taxon>Viridiplantae</taxon>
        <taxon>Streptophyta</taxon>
        <taxon>Embryophyta</taxon>
        <taxon>Tracheophyta</taxon>
        <taxon>Spermatophyta</taxon>
        <taxon>Magnoliopsida</taxon>
        <taxon>eudicotyledons</taxon>
        <taxon>Gunneridae</taxon>
        <taxon>Pentapetalae</taxon>
        <taxon>rosids</taxon>
        <taxon>fabids</taxon>
        <taxon>Rosales</taxon>
        <taxon>Rosaceae</taxon>
        <taxon>Amygdaloideae</taxon>
        <taxon>Maleae</taxon>
        <taxon>Malus</taxon>
    </lineage>
</organism>
<sequence>MKRSTPRQILGLSGLYLTMKPVALEVSLAKYLYVTSPKIVEVLAAPLERNWQQIFLELMLCKLLKHWTILKLVSLILRFQNCHVRKTSNAAAHRLAKLNFDTLSCICDIGLSTSFRAKHDQMDEFLSNSSWRTFMSHLA</sequence>
<keyword evidence="2" id="KW-1185">Reference proteome</keyword>
<gene>
    <name evidence="1" type="ORF">DVH24_036714</name>
</gene>
<accession>A0A498IMB9</accession>
<evidence type="ECO:0000313" key="2">
    <source>
        <dbReference type="Proteomes" id="UP000290289"/>
    </source>
</evidence>
<dbReference type="AlphaFoldDB" id="A0A498IMB9"/>
<dbReference type="Proteomes" id="UP000290289">
    <property type="component" value="Chromosome 12"/>
</dbReference>
<proteinExistence type="predicted"/>
<evidence type="ECO:0000313" key="1">
    <source>
        <dbReference type="EMBL" id="RXH82373.1"/>
    </source>
</evidence>
<protein>
    <submittedName>
        <fullName evidence="1">Uncharacterized protein</fullName>
    </submittedName>
</protein>
<name>A0A498IMB9_MALDO</name>